<dbReference type="EMBL" id="MU117995">
    <property type="protein sequence ID" value="KAF9649638.1"/>
    <property type="molecule type" value="Genomic_DNA"/>
</dbReference>
<keyword evidence="2" id="KW-1185">Reference proteome</keyword>
<comment type="caution">
    <text evidence="1">The sequence shown here is derived from an EMBL/GenBank/DDBJ whole genome shotgun (WGS) entry which is preliminary data.</text>
</comment>
<gene>
    <name evidence="1" type="ORF">BDM02DRAFT_3094440</name>
</gene>
<name>A0ACB6ZJK0_THEGA</name>
<sequence>MSSAANEILSWTSKDPRQSQLFSSWGIVYRFQTDTGSGGQNVTSLWRAIRPTKEERVAKLEWAANGGLGRATIGKTVVPMADLVRQDPRAYGWRIFNGPDGYQYRWGPSPSNNGEFILQDPNGHIIARLQSVTPTKYNVGDVYRELHYIRSAGAGVVMHPPLMDTVTVTAMLYQFVTAFGL</sequence>
<evidence type="ECO:0000313" key="2">
    <source>
        <dbReference type="Proteomes" id="UP000886501"/>
    </source>
</evidence>
<accession>A0ACB6ZJK0</accession>
<reference evidence="1" key="1">
    <citation type="submission" date="2019-10" db="EMBL/GenBank/DDBJ databases">
        <authorList>
            <consortium name="DOE Joint Genome Institute"/>
            <person name="Kuo A."/>
            <person name="Miyauchi S."/>
            <person name="Kiss E."/>
            <person name="Drula E."/>
            <person name="Kohler A."/>
            <person name="Sanchez-Garcia M."/>
            <person name="Andreopoulos B."/>
            <person name="Barry K.W."/>
            <person name="Bonito G."/>
            <person name="Buee M."/>
            <person name="Carver A."/>
            <person name="Chen C."/>
            <person name="Cichocki N."/>
            <person name="Clum A."/>
            <person name="Culley D."/>
            <person name="Crous P.W."/>
            <person name="Fauchery L."/>
            <person name="Girlanda M."/>
            <person name="Hayes R."/>
            <person name="Keri Z."/>
            <person name="Labutti K."/>
            <person name="Lipzen A."/>
            <person name="Lombard V."/>
            <person name="Magnuson J."/>
            <person name="Maillard F."/>
            <person name="Morin E."/>
            <person name="Murat C."/>
            <person name="Nolan M."/>
            <person name="Ohm R."/>
            <person name="Pangilinan J."/>
            <person name="Pereira M."/>
            <person name="Perotto S."/>
            <person name="Peter M."/>
            <person name="Riley R."/>
            <person name="Sitrit Y."/>
            <person name="Stielow B."/>
            <person name="Szollosi G."/>
            <person name="Zifcakova L."/>
            <person name="Stursova M."/>
            <person name="Spatafora J.W."/>
            <person name="Tedersoo L."/>
            <person name="Vaario L.-M."/>
            <person name="Yamada A."/>
            <person name="Yan M."/>
            <person name="Wang P."/>
            <person name="Xu J."/>
            <person name="Bruns T."/>
            <person name="Baldrian P."/>
            <person name="Vilgalys R."/>
            <person name="Henrissat B."/>
            <person name="Grigoriev I.V."/>
            <person name="Hibbett D."/>
            <person name="Nagy L.G."/>
            <person name="Martin F.M."/>
        </authorList>
    </citation>
    <scope>NUCLEOTIDE SEQUENCE</scope>
    <source>
        <strain evidence="1">P2</strain>
    </source>
</reference>
<reference evidence="1" key="2">
    <citation type="journal article" date="2020" name="Nat. Commun.">
        <title>Large-scale genome sequencing of mycorrhizal fungi provides insights into the early evolution of symbiotic traits.</title>
        <authorList>
            <person name="Miyauchi S."/>
            <person name="Kiss E."/>
            <person name="Kuo A."/>
            <person name="Drula E."/>
            <person name="Kohler A."/>
            <person name="Sanchez-Garcia M."/>
            <person name="Morin E."/>
            <person name="Andreopoulos B."/>
            <person name="Barry K.W."/>
            <person name="Bonito G."/>
            <person name="Buee M."/>
            <person name="Carver A."/>
            <person name="Chen C."/>
            <person name="Cichocki N."/>
            <person name="Clum A."/>
            <person name="Culley D."/>
            <person name="Crous P.W."/>
            <person name="Fauchery L."/>
            <person name="Girlanda M."/>
            <person name="Hayes R.D."/>
            <person name="Keri Z."/>
            <person name="LaButti K."/>
            <person name="Lipzen A."/>
            <person name="Lombard V."/>
            <person name="Magnuson J."/>
            <person name="Maillard F."/>
            <person name="Murat C."/>
            <person name="Nolan M."/>
            <person name="Ohm R.A."/>
            <person name="Pangilinan J."/>
            <person name="Pereira M.F."/>
            <person name="Perotto S."/>
            <person name="Peter M."/>
            <person name="Pfister S."/>
            <person name="Riley R."/>
            <person name="Sitrit Y."/>
            <person name="Stielow J.B."/>
            <person name="Szollosi G."/>
            <person name="Zifcakova L."/>
            <person name="Stursova M."/>
            <person name="Spatafora J.W."/>
            <person name="Tedersoo L."/>
            <person name="Vaario L.M."/>
            <person name="Yamada A."/>
            <person name="Yan M."/>
            <person name="Wang P."/>
            <person name="Xu J."/>
            <person name="Bruns T."/>
            <person name="Baldrian P."/>
            <person name="Vilgalys R."/>
            <person name="Dunand C."/>
            <person name="Henrissat B."/>
            <person name="Grigoriev I.V."/>
            <person name="Hibbett D."/>
            <person name="Nagy L.G."/>
            <person name="Martin F.M."/>
        </authorList>
    </citation>
    <scope>NUCLEOTIDE SEQUENCE</scope>
    <source>
        <strain evidence="1">P2</strain>
    </source>
</reference>
<evidence type="ECO:0000313" key="1">
    <source>
        <dbReference type="EMBL" id="KAF9649638.1"/>
    </source>
</evidence>
<organism evidence="1 2">
    <name type="scientific">Thelephora ganbajun</name>
    <name type="common">Ganba fungus</name>
    <dbReference type="NCBI Taxonomy" id="370292"/>
    <lineage>
        <taxon>Eukaryota</taxon>
        <taxon>Fungi</taxon>
        <taxon>Dikarya</taxon>
        <taxon>Basidiomycota</taxon>
        <taxon>Agaricomycotina</taxon>
        <taxon>Agaricomycetes</taxon>
        <taxon>Thelephorales</taxon>
        <taxon>Thelephoraceae</taxon>
        <taxon>Thelephora</taxon>
    </lineage>
</organism>
<dbReference type="Proteomes" id="UP000886501">
    <property type="component" value="Unassembled WGS sequence"/>
</dbReference>
<protein>
    <submittedName>
        <fullName evidence="1">Uncharacterized protein</fullName>
    </submittedName>
</protein>
<proteinExistence type="predicted"/>